<dbReference type="GO" id="GO:0046872">
    <property type="term" value="F:metal ion binding"/>
    <property type="evidence" value="ECO:0007669"/>
    <property type="project" value="UniProtKB-KW"/>
</dbReference>
<name>A0A074TB39_9RHOB</name>
<evidence type="ECO:0000256" key="1">
    <source>
        <dbReference type="ARBA" id="ARBA00001933"/>
    </source>
</evidence>
<comment type="similarity">
    <text evidence="3">Belongs to the radical SAM superfamily. KamA family.</text>
</comment>
<dbReference type="GO" id="GO:0016853">
    <property type="term" value="F:isomerase activity"/>
    <property type="evidence" value="ECO:0007669"/>
    <property type="project" value="UniProtKB-KW"/>
</dbReference>
<keyword evidence="9 11" id="KW-0411">Iron-sulfur</keyword>
<dbReference type="NCBIfam" id="TIGR00238">
    <property type="entry name" value="KamA family radical SAM protein"/>
    <property type="match status" value="1"/>
</dbReference>
<evidence type="ECO:0000256" key="2">
    <source>
        <dbReference type="ARBA" id="ARBA00001966"/>
    </source>
</evidence>
<feature type="binding site" evidence="11">
    <location>
        <position position="106"/>
    </location>
    <ligand>
        <name>[4Fe-4S] cluster</name>
        <dbReference type="ChEBI" id="CHEBI:49883"/>
        <note>4Fe-4S-S-AdoMet</note>
    </ligand>
</feature>
<comment type="cofactor">
    <cofactor evidence="1 12">
        <name>pyridoxal 5'-phosphate</name>
        <dbReference type="ChEBI" id="CHEBI:597326"/>
    </cofactor>
</comment>
<dbReference type="GO" id="GO:0051539">
    <property type="term" value="F:4 iron, 4 sulfur cluster binding"/>
    <property type="evidence" value="ECO:0007669"/>
    <property type="project" value="UniProtKB-KW"/>
</dbReference>
<reference evidence="15 16" key="1">
    <citation type="submission" date="2014-03" db="EMBL/GenBank/DDBJ databases">
        <title>The draft genome sequence of Thioclava dalianensis DLFJ1-1.</title>
        <authorList>
            <person name="Lai Q."/>
            <person name="Shao Z."/>
        </authorList>
    </citation>
    <scope>NUCLEOTIDE SEQUENCE [LARGE SCALE GENOMIC DNA]</scope>
    <source>
        <strain evidence="15 16">DLFJ1-1</strain>
    </source>
</reference>
<dbReference type="SUPFAM" id="SSF102114">
    <property type="entry name" value="Radical SAM enzymes"/>
    <property type="match status" value="1"/>
</dbReference>
<keyword evidence="4 11" id="KW-0004">4Fe-4S</keyword>
<evidence type="ECO:0000256" key="7">
    <source>
        <dbReference type="ARBA" id="ARBA00022898"/>
    </source>
</evidence>
<evidence type="ECO:0000256" key="8">
    <source>
        <dbReference type="ARBA" id="ARBA00023004"/>
    </source>
</evidence>
<evidence type="ECO:0000256" key="6">
    <source>
        <dbReference type="ARBA" id="ARBA00022723"/>
    </source>
</evidence>
<feature type="compositionally biased region" description="Basic and acidic residues" evidence="13">
    <location>
        <begin position="15"/>
        <end position="25"/>
    </location>
</feature>
<feature type="binding site" evidence="11">
    <location>
        <position position="113"/>
    </location>
    <ligand>
        <name>[4Fe-4S] cluster</name>
        <dbReference type="ChEBI" id="CHEBI:49883"/>
        <note>4Fe-4S-S-AdoMet</note>
    </ligand>
</feature>
<keyword evidence="8" id="KW-0408">Iron</keyword>
<dbReference type="InterPro" id="IPR058240">
    <property type="entry name" value="rSAM_sf"/>
</dbReference>
<dbReference type="RefSeq" id="WP_038067507.1">
    <property type="nucleotide sequence ID" value="NZ_FOVB01000001.1"/>
</dbReference>
<dbReference type="PANTHER" id="PTHR30538:SF1">
    <property type="entry name" value="L-LYSINE 2,3-AMINOMUTASE"/>
    <property type="match status" value="1"/>
</dbReference>
<evidence type="ECO:0000256" key="3">
    <source>
        <dbReference type="ARBA" id="ARBA00008703"/>
    </source>
</evidence>
<dbReference type="InterPro" id="IPR013785">
    <property type="entry name" value="Aldolase_TIM"/>
</dbReference>
<dbReference type="SFLD" id="SFLDG01070">
    <property type="entry name" value="PLP-dependent"/>
    <property type="match status" value="1"/>
</dbReference>
<dbReference type="EMBL" id="JHEH01000019">
    <property type="protein sequence ID" value="KEP69001.1"/>
    <property type="molecule type" value="Genomic_DNA"/>
</dbReference>
<organism evidence="15 16">
    <name type="scientific">Thioclava dalianensis</name>
    <dbReference type="NCBI Taxonomy" id="1185766"/>
    <lineage>
        <taxon>Bacteria</taxon>
        <taxon>Pseudomonadati</taxon>
        <taxon>Pseudomonadota</taxon>
        <taxon>Alphaproteobacteria</taxon>
        <taxon>Rhodobacterales</taxon>
        <taxon>Paracoccaceae</taxon>
        <taxon>Thioclava</taxon>
    </lineage>
</organism>
<dbReference type="PIRSF" id="PIRSF004911">
    <property type="entry name" value="DUF160"/>
    <property type="match status" value="1"/>
</dbReference>
<dbReference type="eggNOG" id="COG1509">
    <property type="taxonomic scope" value="Bacteria"/>
</dbReference>
<dbReference type="PROSITE" id="PS51918">
    <property type="entry name" value="RADICAL_SAM"/>
    <property type="match status" value="1"/>
</dbReference>
<dbReference type="OrthoDB" id="9768064at2"/>
<proteinExistence type="inferred from homology"/>
<feature type="domain" description="Radical SAM core" evidence="14">
    <location>
        <begin position="92"/>
        <end position="302"/>
    </location>
</feature>
<sequence length="356" mass="39159">MTDHSPPARALTRVTDLERSGLTEPQGRADLERVAQEFRIRVTPEMRGAISTPADPVAAQFVPSAHELHIRPEELGDPIGDDAHSPVPGLTHRYPDRVILHITKTCDVYCRFCFRRETVGEIGPLPEAQLDAALEYIAATPAIREVILTGGDPLTLSPRRLGAVLDRLGAIAHLDQIRLHTRVPVVAPERITEALCERLRAAPTVWIVLHTNVAQELTEAARGAIARLVDHGIPLLSQTVLLRGVNADPDTLEALMRALTALRVKPYYLHHCDLARGTSHFRTTLAEGRAVMAELARRCSGTMIPRYVLDIPGGFGKVEITADHVAPTGTAGQWRITDRQGRVHDYADPSRIFDPE</sequence>
<dbReference type="Gene3D" id="3.20.20.70">
    <property type="entry name" value="Aldolase class I"/>
    <property type="match status" value="1"/>
</dbReference>
<dbReference type="SFLD" id="SFLDS00029">
    <property type="entry name" value="Radical_SAM"/>
    <property type="match status" value="1"/>
</dbReference>
<dbReference type="Proteomes" id="UP000027725">
    <property type="component" value="Unassembled WGS sequence"/>
</dbReference>
<dbReference type="InterPro" id="IPR007197">
    <property type="entry name" value="rSAM"/>
</dbReference>
<evidence type="ECO:0000259" key="14">
    <source>
        <dbReference type="PROSITE" id="PS51918"/>
    </source>
</evidence>
<dbReference type="AlphaFoldDB" id="A0A074TB39"/>
<evidence type="ECO:0000256" key="13">
    <source>
        <dbReference type="SAM" id="MobiDB-lite"/>
    </source>
</evidence>
<dbReference type="InterPro" id="IPR022447">
    <property type="entry name" value="Lys_aminomutase-rel"/>
</dbReference>
<dbReference type="InterPro" id="IPR003739">
    <property type="entry name" value="Lys_aminomutase/Glu_NH3_mut"/>
</dbReference>
<keyword evidence="6 11" id="KW-0479">Metal-binding</keyword>
<gene>
    <name evidence="15" type="ORF">DL1_06000</name>
</gene>
<dbReference type="PANTHER" id="PTHR30538">
    <property type="entry name" value="LYSINE 2,3-AMINOMUTASE-RELATED"/>
    <property type="match status" value="1"/>
</dbReference>
<dbReference type="Pfam" id="PF04055">
    <property type="entry name" value="Radical_SAM"/>
    <property type="match status" value="1"/>
</dbReference>
<comment type="caution">
    <text evidence="15">The sequence shown here is derived from an EMBL/GenBank/DDBJ whole genome shotgun (WGS) entry which is preliminary data.</text>
</comment>
<feature type="region of interest" description="Disordered" evidence="13">
    <location>
        <begin position="1"/>
        <end position="25"/>
    </location>
</feature>
<accession>A0A074TB39</accession>
<evidence type="ECO:0000256" key="11">
    <source>
        <dbReference type="PIRSR" id="PIRSR004911-1"/>
    </source>
</evidence>
<evidence type="ECO:0000256" key="10">
    <source>
        <dbReference type="ARBA" id="ARBA00023235"/>
    </source>
</evidence>
<comment type="cofactor">
    <cofactor evidence="2">
        <name>[4Fe-4S] cluster</name>
        <dbReference type="ChEBI" id="CHEBI:49883"/>
    </cofactor>
</comment>
<feature type="binding site" evidence="11">
    <location>
        <position position="110"/>
    </location>
    <ligand>
        <name>[4Fe-4S] cluster</name>
        <dbReference type="ChEBI" id="CHEBI:49883"/>
        <note>4Fe-4S-S-AdoMet</note>
    </ligand>
</feature>
<keyword evidence="5" id="KW-0949">S-adenosyl-L-methionine</keyword>
<keyword evidence="7 12" id="KW-0663">Pyridoxal phosphate</keyword>
<protein>
    <submittedName>
        <fullName evidence="15">Lysine 2,3-aminomutase</fullName>
    </submittedName>
</protein>
<evidence type="ECO:0000313" key="16">
    <source>
        <dbReference type="Proteomes" id="UP000027725"/>
    </source>
</evidence>
<keyword evidence="16" id="KW-1185">Reference proteome</keyword>
<dbReference type="CDD" id="cd01335">
    <property type="entry name" value="Radical_SAM"/>
    <property type="match status" value="1"/>
</dbReference>
<evidence type="ECO:0000256" key="5">
    <source>
        <dbReference type="ARBA" id="ARBA00022691"/>
    </source>
</evidence>
<evidence type="ECO:0000313" key="15">
    <source>
        <dbReference type="EMBL" id="KEP69001.1"/>
    </source>
</evidence>
<dbReference type="NCBIfam" id="TIGR03822">
    <property type="entry name" value="AblA_like_2"/>
    <property type="match status" value="1"/>
</dbReference>
<feature type="modified residue" description="N6-(pyridoxal phosphate)lysine" evidence="12">
    <location>
        <position position="317"/>
    </location>
</feature>
<evidence type="ECO:0000256" key="12">
    <source>
        <dbReference type="PIRSR" id="PIRSR603739-50"/>
    </source>
</evidence>
<dbReference type="STRING" id="1185766.SAMN05216224_101733"/>
<keyword evidence="10" id="KW-0413">Isomerase</keyword>
<evidence type="ECO:0000256" key="4">
    <source>
        <dbReference type="ARBA" id="ARBA00022485"/>
    </source>
</evidence>
<evidence type="ECO:0000256" key="9">
    <source>
        <dbReference type="ARBA" id="ARBA00023014"/>
    </source>
</evidence>